<gene>
    <name evidence="1" type="ORF">GCM10010185_05880</name>
</gene>
<comment type="caution">
    <text evidence="1">The sequence shown here is derived from an EMBL/GenBank/DDBJ whole genome shotgun (WGS) entry which is preliminary data.</text>
</comment>
<name>A0A918AGR2_9PSEU</name>
<keyword evidence="2" id="KW-1185">Reference proteome</keyword>
<evidence type="ECO:0008006" key="3">
    <source>
        <dbReference type="Google" id="ProtNLM"/>
    </source>
</evidence>
<accession>A0A918AGR2</accession>
<dbReference type="AlphaFoldDB" id="A0A918AGR2"/>
<proteinExistence type="predicted"/>
<evidence type="ECO:0000313" key="2">
    <source>
        <dbReference type="Proteomes" id="UP000639606"/>
    </source>
</evidence>
<organism evidence="1 2">
    <name type="scientific">Saccharothrix coeruleofusca</name>
    <dbReference type="NCBI Taxonomy" id="33919"/>
    <lineage>
        <taxon>Bacteria</taxon>
        <taxon>Bacillati</taxon>
        <taxon>Actinomycetota</taxon>
        <taxon>Actinomycetes</taxon>
        <taxon>Pseudonocardiales</taxon>
        <taxon>Pseudonocardiaceae</taxon>
        <taxon>Saccharothrix</taxon>
    </lineage>
</organism>
<protein>
    <recommendedName>
        <fullName evidence="3">DUF3800 domain-containing protein</fullName>
    </recommendedName>
</protein>
<reference evidence="1" key="2">
    <citation type="submission" date="2020-09" db="EMBL/GenBank/DDBJ databases">
        <authorList>
            <person name="Sun Q."/>
            <person name="Ohkuma M."/>
        </authorList>
    </citation>
    <scope>NUCLEOTIDE SEQUENCE</scope>
    <source>
        <strain evidence="1">JCM 3313</strain>
    </source>
</reference>
<dbReference type="Proteomes" id="UP000639606">
    <property type="component" value="Unassembled WGS sequence"/>
</dbReference>
<dbReference type="InterPro" id="IPR024524">
    <property type="entry name" value="DUF3800"/>
</dbReference>
<evidence type="ECO:0000313" key="1">
    <source>
        <dbReference type="EMBL" id="GGP37341.1"/>
    </source>
</evidence>
<dbReference type="RefSeq" id="WP_229794960.1">
    <property type="nucleotide sequence ID" value="NZ_BMRG01000001.1"/>
</dbReference>
<sequence>MPSAEPSRNTMSEIISTNDYPSMEFAYVDDSGDTGMHRGTETFALGCALVPVDHWTARLDLLIDLRQQLRAQYGLRLRDEVKANWLTGAKHHFRELGLGDGQLRDIYRRHMRLANVITSGVFAVVIRKSLIEEADCDVFQTAWLHVLQRLRMRSEASGVPIMIVHDHGEDDRLQKIHREFRRISWTAANQAVAAPLLVEDPVSRDSRQSFFIQLADLCAYAASRRVHPSKGKRASICSDEMWSEITQRHLAEVAGDRNDGIVCWPRR</sequence>
<reference evidence="1" key="1">
    <citation type="journal article" date="2014" name="Int. J. Syst. Evol. Microbiol.">
        <title>Complete genome sequence of Corynebacterium casei LMG S-19264T (=DSM 44701T), isolated from a smear-ripened cheese.</title>
        <authorList>
            <consortium name="US DOE Joint Genome Institute (JGI-PGF)"/>
            <person name="Walter F."/>
            <person name="Albersmeier A."/>
            <person name="Kalinowski J."/>
            <person name="Ruckert C."/>
        </authorList>
    </citation>
    <scope>NUCLEOTIDE SEQUENCE</scope>
    <source>
        <strain evidence="1">JCM 3313</strain>
    </source>
</reference>
<dbReference type="EMBL" id="BMRG01000001">
    <property type="protein sequence ID" value="GGP37341.1"/>
    <property type="molecule type" value="Genomic_DNA"/>
</dbReference>
<dbReference type="Pfam" id="PF12686">
    <property type="entry name" value="DUF3800"/>
    <property type="match status" value="1"/>
</dbReference>